<feature type="coiled-coil region" evidence="1">
    <location>
        <begin position="62"/>
        <end position="93"/>
    </location>
</feature>
<dbReference type="EMBL" id="QGHT01000166">
    <property type="protein sequence ID" value="PWT38695.1"/>
    <property type="molecule type" value="Genomic_DNA"/>
</dbReference>
<feature type="non-terminal residue" evidence="2">
    <location>
        <position position="94"/>
    </location>
</feature>
<evidence type="ECO:0000256" key="1">
    <source>
        <dbReference type="SAM" id="Coils"/>
    </source>
</evidence>
<gene>
    <name evidence="2" type="ORF">DKZ22_12630</name>
</gene>
<comment type="caution">
    <text evidence="2">The sequence shown here is derived from an EMBL/GenBank/DDBJ whole genome shotgun (WGS) entry which is preliminary data.</text>
</comment>
<evidence type="ECO:0000313" key="3">
    <source>
        <dbReference type="Proteomes" id="UP000245980"/>
    </source>
</evidence>
<name>A0A855XJH1_LIMRT</name>
<evidence type="ECO:0000313" key="2">
    <source>
        <dbReference type="EMBL" id="PWT38695.1"/>
    </source>
</evidence>
<dbReference type="Proteomes" id="UP000245980">
    <property type="component" value="Unassembled WGS sequence"/>
</dbReference>
<dbReference type="AlphaFoldDB" id="A0A855XJH1"/>
<reference evidence="2 3" key="1">
    <citation type="journal article" date="2018" name="Front. Microbiol.">
        <title>Comparative Genomics of the Herbivore Gut Symbiont Lactobacillus reuteri Reveals Genetic Diversity and Lifestyle Adaptation.</title>
        <authorList>
            <person name="Zhao J."/>
        </authorList>
    </citation>
    <scope>NUCLEOTIDE SEQUENCE [LARGE SCALE GENOMIC DNA]</scope>
    <source>
        <strain evidence="2 3">LR10</strain>
    </source>
</reference>
<proteinExistence type="predicted"/>
<accession>A0A855XJH1</accession>
<organism evidence="2 3">
    <name type="scientific">Limosilactobacillus reuteri</name>
    <name type="common">Lactobacillus reuteri</name>
    <dbReference type="NCBI Taxonomy" id="1598"/>
    <lineage>
        <taxon>Bacteria</taxon>
        <taxon>Bacillati</taxon>
        <taxon>Bacillota</taxon>
        <taxon>Bacilli</taxon>
        <taxon>Lactobacillales</taxon>
        <taxon>Lactobacillaceae</taxon>
        <taxon>Limosilactobacillus</taxon>
    </lineage>
</organism>
<dbReference type="RefSeq" id="WP_146196485.1">
    <property type="nucleotide sequence ID" value="NZ_QGHP01000259.1"/>
</dbReference>
<protein>
    <submittedName>
        <fullName evidence="2">Uncharacterized protein</fullName>
    </submittedName>
</protein>
<sequence>MYYYLYDPETKAYLGCRWSDVPIENAIVKSPYEKAQTFKLNESGDDWIPVKLTKGQQEIAMLQALTMQQNQANAKLQATNQQQATQIKQLQQMV</sequence>
<keyword evidence="1" id="KW-0175">Coiled coil</keyword>